<keyword evidence="1" id="KW-0812">Transmembrane</keyword>
<dbReference type="CDD" id="cd00077">
    <property type="entry name" value="HDc"/>
    <property type="match status" value="1"/>
</dbReference>
<dbReference type="InterPro" id="IPR037522">
    <property type="entry name" value="HD_GYP_dom"/>
</dbReference>
<dbReference type="Gene3D" id="6.10.340.10">
    <property type="match status" value="1"/>
</dbReference>
<dbReference type="InterPro" id="IPR003018">
    <property type="entry name" value="GAF"/>
</dbReference>
<dbReference type="EMBL" id="BMLT01000001">
    <property type="protein sequence ID" value="GGO75739.1"/>
    <property type="molecule type" value="Genomic_DNA"/>
</dbReference>
<protein>
    <submittedName>
        <fullName evidence="4">Metal-dependent phosphohydrolase</fullName>
    </submittedName>
</protein>
<accession>A0A917Z5L3</accession>
<evidence type="ECO:0000259" key="3">
    <source>
        <dbReference type="PROSITE" id="PS51832"/>
    </source>
</evidence>
<dbReference type="InterPro" id="IPR029016">
    <property type="entry name" value="GAF-like_dom_sf"/>
</dbReference>
<evidence type="ECO:0000313" key="5">
    <source>
        <dbReference type="Proteomes" id="UP000599578"/>
    </source>
</evidence>
<dbReference type="GO" id="GO:0016020">
    <property type="term" value="C:membrane"/>
    <property type="evidence" value="ECO:0007669"/>
    <property type="project" value="InterPro"/>
</dbReference>
<dbReference type="SUPFAM" id="SSF103190">
    <property type="entry name" value="Sensory domain-like"/>
    <property type="match status" value="1"/>
</dbReference>
<dbReference type="Pfam" id="PF00672">
    <property type="entry name" value="HAMP"/>
    <property type="match status" value="1"/>
</dbReference>
<dbReference type="Gene3D" id="1.10.3210.10">
    <property type="entry name" value="Hypothetical protein af1432"/>
    <property type="match status" value="2"/>
</dbReference>
<gene>
    <name evidence="4" type="ORF">GCM10011348_01250</name>
</gene>
<feature type="transmembrane region" description="Helical" evidence="1">
    <location>
        <begin position="12"/>
        <end position="34"/>
    </location>
</feature>
<dbReference type="Gene3D" id="3.30.450.20">
    <property type="entry name" value="PAS domain"/>
    <property type="match status" value="1"/>
</dbReference>
<dbReference type="PANTHER" id="PTHR43155:SF2">
    <property type="entry name" value="CYCLIC DI-GMP PHOSPHODIESTERASE PA4108"/>
    <property type="match status" value="1"/>
</dbReference>
<dbReference type="GO" id="GO:0008081">
    <property type="term" value="F:phosphoric diester hydrolase activity"/>
    <property type="evidence" value="ECO:0007669"/>
    <property type="project" value="UniProtKB-ARBA"/>
</dbReference>
<dbReference type="Pfam" id="PF13487">
    <property type="entry name" value="HD_5"/>
    <property type="match status" value="1"/>
</dbReference>
<keyword evidence="1" id="KW-0472">Membrane</keyword>
<proteinExistence type="predicted"/>
<dbReference type="SMART" id="SM00065">
    <property type="entry name" value="GAF"/>
    <property type="match status" value="1"/>
</dbReference>
<dbReference type="SMART" id="SM00471">
    <property type="entry name" value="HDc"/>
    <property type="match status" value="1"/>
</dbReference>
<comment type="caution">
    <text evidence="4">The sequence shown here is derived from an EMBL/GenBank/DDBJ whole genome shotgun (WGS) entry which is preliminary data.</text>
</comment>
<dbReference type="InterPro" id="IPR029151">
    <property type="entry name" value="Sensor-like_sf"/>
</dbReference>
<dbReference type="Proteomes" id="UP000599578">
    <property type="component" value="Unassembled WGS sequence"/>
</dbReference>
<dbReference type="SUPFAM" id="SSF109604">
    <property type="entry name" value="HD-domain/PDEase-like"/>
    <property type="match status" value="2"/>
</dbReference>
<feature type="domain" description="HD-GYP" evidence="3">
    <location>
        <begin position="757"/>
        <end position="958"/>
    </location>
</feature>
<keyword evidence="1" id="KW-1133">Transmembrane helix</keyword>
<dbReference type="PROSITE" id="PS51832">
    <property type="entry name" value="HD_GYP"/>
    <property type="match status" value="1"/>
</dbReference>
<organism evidence="4 5">
    <name type="scientific">Marinobacterium nitratireducens</name>
    <dbReference type="NCBI Taxonomy" id="518897"/>
    <lineage>
        <taxon>Bacteria</taxon>
        <taxon>Pseudomonadati</taxon>
        <taxon>Pseudomonadota</taxon>
        <taxon>Gammaproteobacteria</taxon>
        <taxon>Oceanospirillales</taxon>
        <taxon>Oceanospirillaceae</taxon>
        <taxon>Marinobacterium</taxon>
    </lineage>
</organism>
<dbReference type="InterPro" id="IPR003660">
    <property type="entry name" value="HAMP_dom"/>
</dbReference>
<evidence type="ECO:0000313" key="4">
    <source>
        <dbReference type="EMBL" id="GGO75739.1"/>
    </source>
</evidence>
<dbReference type="AlphaFoldDB" id="A0A917Z5L3"/>
<feature type="domain" description="HAMP" evidence="2">
    <location>
        <begin position="369"/>
        <end position="422"/>
    </location>
</feature>
<evidence type="ECO:0000256" key="1">
    <source>
        <dbReference type="SAM" id="Phobius"/>
    </source>
</evidence>
<reference evidence="4 5" key="1">
    <citation type="journal article" date="2014" name="Int. J. Syst. Evol. Microbiol.">
        <title>Complete genome sequence of Corynebacterium casei LMG S-19264T (=DSM 44701T), isolated from a smear-ripened cheese.</title>
        <authorList>
            <consortium name="US DOE Joint Genome Institute (JGI-PGF)"/>
            <person name="Walter F."/>
            <person name="Albersmeier A."/>
            <person name="Kalinowski J."/>
            <person name="Ruckert C."/>
        </authorList>
    </citation>
    <scope>NUCLEOTIDE SEQUENCE [LARGE SCALE GENOMIC DNA]</scope>
    <source>
        <strain evidence="4 5">CGMCC 1.7286</strain>
    </source>
</reference>
<dbReference type="SUPFAM" id="SSF55781">
    <property type="entry name" value="GAF domain-like"/>
    <property type="match status" value="1"/>
</dbReference>
<sequence length="975" mass="110097">MIASLNHRRYPLHLQIATVFVALISVLGGLLSWYNYHKTSDIILEASSQLFDQFNARIEVDFIRAYEPIVQTIQLLTLEKQLIESRDLDSRLQKAPLFGMILRQKPQVTGLAVAYNNGDYFIMRPTTTEHMRGIFNAPDNAVAMADNIQSAADGSRRIDRFYFDENFALLARTDAGPSDYDPRLRPWYQQAMASDRQIGTQPYFYRFIQQVGITLAIRTPDQSAIIAADVSLDILSDSISQVTITPSSEVVLLDSQRNAVAYRDPSKLIIRGDNDAVELADLDSLGSDVLRAAAPQVRADDSTFTLDYNDDRWYGRVNLLGDGQMGFHLLTLVPESELLGAALAMRRQSLIITAILLLCAIPLTWTLAQKISRPLRQLSREATAISHFQLDQPLGLRSVISEIDDLSSSMGVMKDTLNRFLGLLRSITEETKFGPLIELIGDETRAASQADGSAIFLVGEDEQTLEAASLRMPEQAVGQGSLRHCSLNGTSQLARCVQQQETLLETVSRDTPEHPLFPLLKALQHDSINVAAIPLLNRKREAVGVLCLLFEDLSVREDSNRLAFIEALSGFASITLESRQLIRMEKALLEAFIELIASAIDAKSPHTGGHCQRVPTLTKMLARAACESDAPEFRQFRLNTEQWEELHIASWLHDCGKVTTPEYVVDKATKLETLYDRIHEIRTRFEVLKRDAEIRYWKARYGGGDDSTLRSELERELQTLDDDFAFIANCNLGGEYMEPDDQARLHRIADRTWLRTLDDSLGISWEERQRRGAAREPLPVEEKLLADKPVHIVKRAEGDCYGPDNPWGFRLDTPEHLYNRGELYNLQIPAGTLTAEERYKINDHIVQTIIMLEKLPYPRHLRRVPEIAGGHHERMDGNGYPKRLRGEEMSQAARMMAIADVFEALTAADRPYKEAKSLSQSLRIMASMRDGGHLDPDLLRLFLESGVYLRYAERYLDPKQIDEVHIEDYLGAEVH</sequence>
<dbReference type="SMART" id="SM00304">
    <property type="entry name" value="HAMP"/>
    <property type="match status" value="1"/>
</dbReference>
<dbReference type="RefSeq" id="WP_188857331.1">
    <property type="nucleotide sequence ID" value="NZ_BMLT01000001.1"/>
</dbReference>
<keyword evidence="5" id="KW-1185">Reference proteome</keyword>
<name>A0A917Z5L3_9GAMM</name>
<evidence type="ECO:0000259" key="2">
    <source>
        <dbReference type="PROSITE" id="PS50885"/>
    </source>
</evidence>
<dbReference type="PROSITE" id="PS50885">
    <property type="entry name" value="HAMP"/>
    <property type="match status" value="1"/>
</dbReference>
<dbReference type="InterPro" id="IPR003607">
    <property type="entry name" value="HD/PDEase_dom"/>
</dbReference>
<dbReference type="PANTHER" id="PTHR43155">
    <property type="entry name" value="CYCLIC DI-GMP PHOSPHODIESTERASE PA4108-RELATED"/>
    <property type="match status" value="1"/>
</dbReference>
<dbReference type="Gene3D" id="3.30.450.40">
    <property type="match status" value="1"/>
</dbReference>
<dbReference type="GO" id="GO:0007165">
    <property type="term" value="P:signal transduction"/>
    <property type="evidence" value="ECO:0007669"/>
    <property type="project" value="InterPro"/>
</dbReference>